<keyword evidence="1" id="KW-0812">Transmembrane</keyword>
<feature type="signal peptide" evidence="2">
    <location>
        <begin position="1"/>
        <end position="20"/>
    </location>
</feature>
<name>A0A7S0FGM9_9DINO</name>
<feature type="chain" id="PRO_5030918407" evidence="2">
    <location>
        <begin position="21"/>
        <end position="288"/>
    </location>
</feature>
<keyword evidence="2" id="KW-0732">Signal</keyword>
<proteinExistence type="predicted"/>
<reference evidence="3" key="1">
    <citation type="submission" date="2021-01" db="EMBL/GenBank/DDBJ databases">
        <authorList>
            <person name="Corre E."/>
            <person name="Pelletier E."/>
            <person name="Niang G."/>
            <person name="Scheremetjew M."/>
            <person name="Finn R."/>
            <person name="Kale V."/>
            <person name="Holt S."/>
            <person name="Cochrane G."/>
            <person name="Meng A."/>
            <person name="Brown T."/>
            <person name="Cohen L."/>
        </authorList>
    </citation>
    <scope>NUCLEOTIDE SEQUENCE</scope>
    <source>
        <strain evidence="3">Pbaha01</strain>
    </source>
</reference>
<keyword evidence="1" id="KW-0472">Membrane</keyword>
<dbReference type="EMBL" id="HBEG01022718">
    <property type="protein sequence ID" value="CAD8358417.1"/>
    <property type="molecule type" value="Transcribed_RNA"/>
</dbReference>
<protein>
    <submittedName>
        <fullName evidence="3">Uncharacterized protein</fullName>
    </submittedName>
</protein>
<accession>A0A7S0FGM9</accession>
<feature type="transmembrane region" description="Helical" evidence="1">
    <location>
        <begin position="263"/>
        <end position="284"/>
    </location>
</feature>
<dbReference type="AlphaFoldDB" id="A0A7S0FGM9"/>
<evidence type="ECO:0000256" key="2">
    <source>
        <dbReference type="SAM" id="SignalP"/>
    </source>
</evidence>
<evidence type="ECO:0000256" key="1">
    <source>
        <dbReference type="SAM" id="Phobius"/>
    </source>
</evidence>
<gene>
    <name evidence="3" type="ORF">PBAH0796_LOCUS13776</name>
</gene>
<evidence type="ECO:0000313" key="3">
    <source>
        <dbReference type="EMBL" id="CAD8358417.1"/>
    </source>
</evidence>
<sequence length="288" mass="30097">MAAIRPLALALLCATAAAHAGQAQGALRHSGGDEARGALQHGGGGEAAQAGGFVRPLEFEHRLRVCNAFPYASALDVYRGQERLTGASPMPYKDCRDFVSALRSGDKLEFRVGDASAGTFSVSDLPNNDAVLLLVVHRHDTVSTAVSFESHVFANLQSAQVAVIDAYRGGARGTPRIMDGKAAGKQARSEELRFDSVVAVNPGVYEVELAGSDGKAASKSELVALRHESYVVLRTGVEAEQGPSYPQEIVVFPHSPATALQSGATMAGAGLQMALLPAILLLVLPRAA</sequence>
<keyword evidence="1" id="KW-1133">Transmembrane helix</keyword>
<organism evidence="3">
    <name type="scientific">Pyrodinium bahamense</name>
    <dbReference type="NCBI Taxonomy" id="73915"/>
    <lineage>
        <taxon>Eukaryota</taxon>
        <taxon>Sar</taxon>
        <taxon>Alveolata</taxon>
        <taxon>Dinophyceae</taxon>
        <taxon>Gonyaulacales</taxon>
        <taxon>Pyrocystaceae</taxon>
        <taxon>Pyrodinium</taxon>
    </lineage>
</organism>